<gene>
    <name evidence="1" type="ORF">QFC19_007696</name>
</gene>
<dbReference type="EMBL" id="JASBWR010000104">
    <property type="protein sequence ID" value="KAJ9095128.1"/>
    <property type="molecule type" value="Genomic_DNA"/>
</dbReference>
<dbReference type="Proteomes" id="UP001241377">
    <property type="component" value="Unassembled WGS sequence"/>
</dbReference>
<evidence type="ECO:0000313" key="2">
    <source>
        <dbReference type="Proteomes" id="UP001241377"/>
    </source>
</evidence>
<comment type="caution">
    <text evidence="1">The sequence shown here is derived from an EMBL/GenBank/DDBJ whole genome shotgun (WGS) entry which is preliminary data.</text>
</comment>
<accession>A0ACC2V7M0</accession>
<proteinExistence type="predicted"/>
<protein>
    <submittedName>
        <fullName evidence="1">Uncharacterized protein</fullName>
    </submittedName>
</protein>
<organism evidence="1 2">
    <name type="scientific">Naganishia cerealis</name>
    <dbReference type="NCBI Taxonomy" id="610337"/>
    <lineage>
        <taxon>Eukaryota</taxon>
        <taxon>Fungi</taxon>
        <taxon>Dikarya</taxon>
        <taxon>Basidiomycota</taxon>
        <taxon>Agaricomycotina</taxon>
        <taxon>Tremellomycetes</taxon>
        <taxon>Filobasidiales</taxon>
        <taxon>Filobasidiaceae</taxon>
        <taxon>Naganishia</taxon>
    </lineage>
</organism>
<reference evidence="1" key="1">
    <citation type="submission" date="2023-04" db="EMBL/GenBank/DDBJ databases">
        <title>Draft Genome sequencing of Naganishia species isolated from polar environments using Oxford Nanopore Technology.</title>
        <authorList>
            <person name="Leo P."/>
            <person name="Venkateswaran K."/>
        </authorList>
    </citation>
    <scope>NUCLEOTIDE SEQUENCE</scope>
    <source>
        <strain evidence="1">MNA-CCFEE 5261</strain>
    </source>
</reference>
<name>A0ACC2V7M0_9TREE</name>
<evidence type="ECO:0000313" key="1">
    <source>
        <dbReference type="EMBL" id="KAJ9095128.1"/>
    </source>
</evidence>
<keyword evidence="2" id="KW-1185">Reference proteome</keyword>
<sequence>MTITPKSLFPPLPATARAQAAQLAYDVKNNRVAYPNGKSIVVRPLASSDPTDTIQFTGHIYNTTAAAFSPSGNYIASGDANGNLKIWSAEKLSQTFEQPPIKSEFQVLLGPVRAITWDADGTRIIAVGEGKEKFGHCFSWDSGNSIGDIQGHAATVTGVDIRQQRPYRAATVSEDKAMVFFNGPPFKFDKSVRGHHTNSIQAVKFLPDGTHLVSVGSDRQIVLYDGKTGEYLKATPAHQGGIYGVSWRDSNTFVTASADNTVKVWNSQLECLKTIDMPLSGSVAQQVAIVASEDQIITFSVDGTINVVKEDGISTIYGHQGQITSVTENISASSDGSIIKWNGPEAVVAGSHSGYVCLIVLDSANYYSAGWDDKVKKWQDGKLVGEVQLDSQPKQLILRNKLTVVFESKVEIYDLDLKKEHSNDLGFSTNGGDISENGLILTTSNTVKNIETGKELAPLRAAPTLIRVSPNGEHIAVADSAGKYTLYDSNFNVVTTRWAYHSSRVLDAQWTSDSKYLASGGLDSGIFIYSVDRPSKVLKFPLAHQNGVTAIGWANYGDSDSTLVSGGADGAIKRWSVSFA</sequence>